<keyword evidence="13" id="KW-1015">Disulfide bond</keyword>
<evidence type="ECO:0000256" key="9">
    <source>
        <dbReference type="ARBA" id="ARBA00022777"/>
    </source>
</evidence>
<name>A0A6J0P3Z0_RAPSA</name>
<evidence type="ECO:0000256" key="8">
    <source>
        <dbReference type="ARBA" id="ARBA00022741"/>
    </source>
</evidence>
<evidence type="ECO:0000256" key="5">
    <source>
        <dbReference type="ARBA" id="ARBA00022679"/>
    </source>
</evidence>
<reference evidence="23" key="2">
    <citation type="submission" date="2025-08" db="UniProtKB">
        <authorList>
            <consortium name="RefSeq"/>
        </authorList>
    </citation>
    <scope>IDENTIFICATION</scope>
    <source>
        <tissue evidence="23">Leaf</tissue>
    </source>
</reference>
<keyword evidence="9 23" id="KW-0418">Kinase</keyword>
<evidence type="ECO:0000256" key="13">
    <source>
        <dbReference type="ARBA" id="ARBA00023157"/>
    </source>
</evidence>
<dbReference type="Gene3D" id="1.10.510.10">
    <property type="entry name" value="Transferase(Phosphotransferase) domain 1"/>
    <property type="match status" value="1"/>
</dbReference>
<evidence type="ECO:0000256" key="6">
    <source>
        <dbReference type="ARBA" id="ARBA00022692"/>
    </source>
</evidence>
<dbReference type="Pfam" id="PF07645">
    <property type="entry name" value="EGF_CA"/>
    <property type="match status" value="1"/>
</dbReference>
<dbReference type="Gene3D" id="3.30.200.20">
    <property type="entry name" value="Phosphorylase Kinase, domain 1"/>
    <property type="match status" value="1"/>
</dbReference>
<evidence type="ECO:0000256" key="7">
    <source>
        <dbReference type="ARBA" id="ARBA00022729"/>
    </source>
</evidence>
<evidence type="ECO:0000256" key="2">
    <source>
        <dbReference type="ARBA" id="ARBA00022527"/>
    </source>
</evidence>
<dbReference type="GO" id="GO:0005524">
    <property type="term" value="F:ATP binding"/>
    <property type="evidence" value="ECO:0007669"/>
    <property type="project" value="UniProtKB-KW"/>
</dbReference>
<dbReference type="Gene3D" id="2.10.25.10">
    <property type="entry name" value="Laminin"/>
    <property type="match status" value="1"/>
</dbReference>
<dbReference type="InterPro" id="IPR018097">
    <property type="entry name" value="EGF_Ca-bd_CS"/>
</dbReference>
<feature type="chain" id="PRO_5040971867" evidence="19">
    <location>
        <begin position="24"/>
        <end position="737"/>
    </location>
</feature>
<feature type="signal peptide" evidence="19">
    <location>
        <begin position="1"/>
        <end position="23"/>
    </location>
</feature>
<dbReference type="GO" id="GO:0007166">
    <property type="term" value="P:cell surface receptor signaling pathway"/>
    <property type="evidence" value="ECO:0007669"/>
    <property type="project" value="InterPro"/>
</dbReference>
<evidence type="ECO:0000256" key="18">
    <source>
        <dbReference type="SAM" id="Phobius"/>
    </source>
</evidence>
<keyword evidence="12 18" id="KW-0472">Membrane</keyword>
<evidence type="ECO:0000256" key="10">
    <source>
        <dbReference type="ARBA" id="ARBA00022840"/>
    </source>
</evidence>
<dbReference type="PROSITE" id="PS00108">
    <property type="entry name" value="PROTEIN_KINASE_ST"/>
    <property type="match status" value="1"/>
</dbReference>
<dbReference type="InterPro" id="IPR000742">
    <property type="entry name" value="EGF"/>
</dbReference>
<accession>A0A6J0P3Z0</accession>
<keyword evidence="22" id="KW-1185">Reference proteome</keyword>
<comment type="caution">
    <text evidence="17">Lacks conserved residue(s) required for the propagation of feature annotation.</text>
</comment>
<gene>
    <name evidence="23" type="primary">LOC108861894</name>
</gene>
<dbReference type="GO" id="GO:0005886">
    <property type="term" value="C:plasma membrane"/>
    <property type="evidence" value="ECO:0007669"/>
    <property type="project" value="TreeGrafter"/>
</dbReference>
<dbReference type="Pfam" id="PF07714">
    <property type="entry name" value="PK_Tyr_Ser-Thr"/>
    <property type="match status" value="1"/>
</dbReference>
<dbReference type="AlphaFoldDB" id="A0A6J0P3Z0"/>
<dbReference type="SMART" id="SM00179">
    <property type="entry name" value="EGF_CA"/>
    <property type="match status" value="1"/>
</dbReference>
<dbReference type="FunFam" id="1.10.510.10:FF:000084">
    <property type="entry name" value="Wall-associated receptor kinase 2"/>
    <property type="match status" value="1"/>
</dbReference>
<dbReference type="InterPro" id="IPR000719">
    <property type="entry name" value="Prot_kinase_dom"/>
</dbReference>
<evidence type="ECO:0000313" key="22">
    <source>
        <dbReference type="Proteomes" id="UP000504610"/>
    </source>
</evidence>
<reference evidence="22" key="1">
    <citation type="journal article" date="2019" name="Database">
        <title>The radish genome database (RadishGD): an integrated information resource for radish genomics.</title>
        <authorList>
            <person name="Yu H.J."/>
            <person name="Baek S."/>
            <person name="Lee Y.J."/>
            <person name="Cho A."/>
            <person name="Mun J.H."/>
        </authorList>
    </citation>
    <scope>NUCLEOTIDE SEQUENCE [LARGE SCALE GENOMIC DNA]</scope>
    <source>
        <strain evidence="22">cv. WK10039</strain>
    </source>
</reference>
<dbReference type="InterPro" id="IPR045274">
    <property type="entry name" value="WAK-like"/>
</dbReference>
<keyword evidence="3 17" id="KW-0245">EGF-like domain</keyword>
<dbReference type="OrthoDB" id="4062651at2759"/>
<dbReference type="GeneID" id="108861894"/>
<evidence type="ECO:0000256" key="11">
    <source>
        <dbReference type="ARBA" id="ARBA00022989"/>
    </source>
</evidence>
<dbReference type="CDD" id="cd14066">
    <property type="entry name" value="STKc_IRAK"/>
    <property type="match status" value="1"/>
</dbReference>
<proteinExistence type="predicted"/>
<evidence type="ECO:0000259" key="20">
    <source>
        <dbReference type="PROSITE" id="PS50011"/>
    </source>
</evidence>
<dbReference type="PROSITE" id="PS00010">
    <property type="entry name" value="ASX_HYDROXYL"/>
    <property type="match status" value="1"/>
</dbReference>
<evidence type="ECO:0000256" key="14">
    <source>
        <dbReference type="ARBA" id="ARBA00023180"/>
    </source>
</evidence>
<dbReference type="InterPro" id="IPR049883">
    <property type="entry name" value="NOTCH1_EGF-like"/>
</dbReference>
<dbReference type="SMART" id="SM00181">
    <property type="entry name" value="EGF"/>
    <property type="match status" value="2"/>
</dbReference>
<dbReference type="Pfam" id="PF13947">
    <property type="entry name" value="GUB_WAK_bind"/>
    <property type="match status" value="1"/>
</dbReference>
<dbReference type="PANTHER" id="PTHR27005:SF346">
    <property type="entry name" value="GENOME ASSEMBLY, CHROMOSOME: A06"/>
    <property type="match status" value="1"/>
</dbReference>
<protein>
    <submittedName>
        <fullName evidence="23">Wall-associated receptor kinase 5 isoform X2</fullName>
    </submittedName>
</protein>
<dbReference type="GO" id="GO:0004674">
    <property type="term" value="F:protein serine/threonine kinase activity"/>
    <property type="evidence" value="ECO:0007669"/>
    <property type="project" value="UniProtKB-KW"/>
</dbReference>
<dbReference type="PROSITE" id="PS01187">
    <property type="entry name" value="EGF_CA"/>
    <property type="match status" value="1"/>
</dbReference>
<feature type="domain" description="Protein kinase" evidence="20">
    <location>
        <begin position="411"/>
        <end position="695"/>
    </location>
</feature>
<evidence type="ECO:0000256" key="19">
    <source>
        <dbReference type="SAM" id="SignalP"/>
    </source>
</evidence>
<dbReference type="CDD" id="cd00054">
    <property type="entry name" value="EGF_CA"/>
    <property type="match status" value="1"/>
</dbReference>
<keyword evidence="4" id="KW-0597">Phosphoprotein</keyword>
<keyword evidence="7 19" id="KW-0732">Signal</keyword>
<keyword evidence="6 18" id="KW-0812">Transmembrane</keyword>
<dbReference type="InterPro" id="IPR008271">
    <property type="entry name" value="Ser/Thr_kinase_AS"/>
</dbReference>
<dbReference type="InterPro" id="IPR025287">
    <property type="entry name" value="WAK_GUB"/>
</dbReference>
<dbReference type="PROSITE" id="PS50026">
    <property type="entry name" value="EGF_3"/>
    <property type="match status" value="1"/>
</dbReference>
<dbReference type="PANTHER" id="PTHR27005">
    <property type="entry name" value="WALL-ASSOCIATED RECEPTOR KINASE-LIKE 21"/>
    <property type="match status" value="1"/>
</dbReference>
<organism evidence="22 23">
    <name type="scientific">Raphanus sativus</name>
    <name type="common">Radish</name>
    <name type="synonym">Raphanus raphanistrum var. sativus</name>
    <dbReference type="NCBI Taxonomy" id="3726"/>
    <lineage>
        <taxon>Eukaryota</taxon>
        <taxon>Viridiplantae</taxon>
        <taxon>Streptophyta</taxon>
        <taxon>Embryophyta</taxon>
        <taxon>Tracheophyta</taxon>
        <taxon>Spermatophyta</taxon>
        <taxon>Magnoliopsida</taxon>
        <taxon>eudicotyledons</taxon>
        <taxon>Gunneridae</taxon>
        <taxon>Pentapetalae</taxon>
        <taxon>rosids</taxon>
        <taxon>malvids</taxon>
        <taxon>Brassicales</taxon>
        <taxon>Brassicaceae</taxon>
        <taxon>Brassiceae</taxon>
        <taxon>Raphanus</taxon>
    </lineage>
</organism>
<dbReference type="InterPro" id="IPR000152">
    <property type="entry name" value="EGF-type_Asp/Asn_hydroxyl_site"/>
</dbReference>
<dbReference type="InterPro" id="IPR011009">
    <property type="entry name" value="Kinase-like_dom_sf"/>
</dbReference>
<comment type="subcellular location">
    <subcellularLocation>
        <location evidence="1">Membrane</location>
        <topology evidence="1">Single-pass type I membrane protein</topology>
    </subcellularLocation>
</comment>
<evidence type="ECO:0000259" key="21">
    <source>
        <dbReference type="PROSITE" id="PS50026"/>
    </source>
</evidence>
<keyword evidence="2" id="KW-0723">Serine/threonine-protein kinase</keyword>
<evidence type="ECO:0000256" key="1">
    <source>
        <dbReference type="ARBA" id="ARBA00004479"/>
    </source>
</evidence>
<keyword evidence="11 18" id="KW-1133">Transmembrane helix</keyword>
<sequence length="737" mass="81565">MNKVHGLFLVAIFSLAYTQLVKGQLQPREGCKTRCGNVDIKYPFGISSGCYYPGDDSFNITCKEERPYVLGNITVENFTHSGQLQVLLNRSYYCHEENTSYSSEYELGNLSISTRNKLTLVGCDAMAMLVAVSGDKPYADVCVSVCDSQKPANRKCDGEGCCTADIPAPLSLDRYAVAAQLLPLQSANQTSVDHVDPCVYAFLVEDGKFDFSSPEDVNRTSYPVELDWSIGNKTCGDVGNTTICGGNSTCSDSTRGKGYICKCKDGYDGNPYLSDQHGCQDFNECVTGRHNCSDPSTCIDKVGGFECKCQFGFLLNTTTMSCKLDTSGKRKGIDLKWLMILIGNAIFFLFILLGVTCMQQKLKHRKDSLRQKFFEQNGGGLLVQRLSGAGASNVDFKIFTEEGMKEATNGYEESRILGQGGQGTVYKGILPDNSVAAVKKARLGGDRSQVEQFIYEMLVLTQINHRNVVKLLGCCLETEVPLLVYEFVSNGTLFDHLHGSLFDSSLTWEHRLRIAIEVAGTLAYLHSSASTPIIHRDIKTANILLDENLTAKVADFGASRLIPMDKEQLTTMVQGTLGYLDPEYYNTGLLNEKSDVYSFGVVLMELISGQKALCFGRPEYSRHLVSYFACATKENRLHEIIDRQVMSENNQREIQEAALIAVECTRLMGEERPRMKEVAAKLEGLRVTKNKHQWSDRYPAETEHLICVETISGQGDTSSTGYDSIKNVARLHIEGGR</sequence>
<dbReference type="GO" id="GO:0030247">
    <property type="term" value="F:polysaccharide binding"/>
    <property type="evidence" value="ECO:0007669"/>
    <property type="project" value="InterPro"/>
</dbReference>
<evidence type="ECO:0000256" key="17">
    <source>
        <dbReference type="PROSITE-ProRule" id="PRU00076"/>
    </source>
</evidence>
<dbReference type="SUPFAM" id="SSF56112">
    <property type="entry name" value="Protein kinase-like (PK-like)"/>
    <property type="match status" value="1"/>
</dbReference>
<dbReference type="Proteomes" id="UP000504610">
    <property type="component" value="Chromosome 1"/>
</dbReference>
<feature type="domain" description="EGF-like" evidence="21">
    <location>
        <begin position="281"/>
        <end position="319"/>
    </location>
</feature>
<dbReference type="RefSeq" id="XP_018491385.2">
    <property type="nucleotide sequence ID" value="XM_018635883.2"/>
</dbReference>
<dbReference type="FunFam" id="3.30.200.20:FF:001380">
    <property type="entry name" value="Protein kinase superfamily protein"/>
    <property type="match status" value="1"/>
</dbReference>
<evidence type="ECO:0000256" key="12">
    <source>
        <dbReference type="ARBA" id="ARBA00023136"/>
    </source>
</evidence>
<evidence type="ECO:0000256" key="16">
    <source>
        <dbReference type="ARBA" id="ARBA00047951"/>
    </source>
</evidence>
<keyword evidence="5" id="KW-0808">Transferase</keyword>
<dbReference type="SUPFAM" id="SSF57196">
    <property type="entry name" value="EGF/Laminin"/>
    <property type="match status" value="1"/>
</dbReference>
<comment type="catalytic activity">
    <reaction evidence="16">
        <text>L-threonyl-[protein] + ATP = O-phospho-L-threonyl-[protein] + ADP + H(+)</text>
        <dbReference type="Rhea" id="RHEA:46608"/>
        <dbReference type="Rhea" id="RHEA-COMP:11060"/>
        <dbReference type="Rhea" id="RHEA-COMP:11605"/>
        <dbReference type="ChEBI" id="CHEBI:15378"/>
        <dbReference type="ChEBI" id="CHEBI:30013"/>
        <dbReference type="ChEBI" id="CHEBI:30616"/>
        <dbReference type="ChEBI" id="CHEBI:61977"/>
        <dbReference type="ChEBI" id="CHEBI:456216"/>
    </reaction>
</comment>
<keyword evidence="23" id="KW-0675">Receptor</keyword>
<keyword evidence="14" id="KW-0325">Glycoprotein</keyword>
<evidence type="ECO:0000313" key="23">
    <source>
        <dbReference type="RefSeq" id="XP_018491385.2"/>
    </source>
</evidence>
<keyword evidence="10" id="KW-0067">ATP-binding</keyword>
<keyword evidence="8" id="KW-0547">Nucleotide-binding</keyword>
<evidence type="ECO:0000256" key="15">
    <source>
        <dbReference type="ARBA" id="ARBA00047558"/>
    </source>
</evidence>
<evidence type="ECO:0000256" key="4">
    <source>
        <dbReference type="ARBA" id="ARBA00022553"/>
    </source>
</evidence>
<feature type="transmembrane region" description="Helical" evidence="18">
    <location>
        <begin position="337"/>
        <end position="358"/>
    </location>
</feature>
<dbReference type="InterPro" id="IPR001881">
    <property type="entry name" value="EGF-like_Ca-bd_dom"/>
</dbReference>
<evidence type="ECO:0000256" key="3">
    <source>
        <dbReference type="ARBA" id="ARBA00022536"/>
    </source>
</evidence>
<dbReference type="InterPro" id="IPR001245">
    <property type="entry name" value="Ser-Thr/Tyr_kinase_cat_dom"/>
</dbReference>
<comment type="catalytic activity">
    <reaction evidence="15">
        <text>L-seryl-[protein] + ATP = O-phospho-L-seryl-[protein] + ADP + H(+)</text>
        <dbReference type="Rhea" id="RHEA:17989"/>
        <dbReference type="Rhea" id="RHEA-COMP:9863"/>
        <dbReference type="Rhea" id="RHEA-COMP:11604"/>
        <dbReference type="ChEBI" id="CHEBI:15378"/>
        <dbReference type="ChEBI" id="CHEBI:29999"/>
        <dbReference type="ChEBI" id="CHEBI:30616"/>
        <dbReference type="ChEBI" id="CHEBI:83421"/>
        <dbReference type="ChEBI" id="CHEBI:456216"/>
    </reaction>
</comment>
<dbReference type="GO" id="GO:0005509">
    <property type="term" value="F:calcium ion binding"/>
    <property type="evidence" value="ECO:0007669"/>
    <property type="project" value="InterPro"/>
</dbReference>
<dbReference type="SMART" id="SM00220">
    <property type="entry name" value="S_TKc"/>
    <property type="match status" value="1"/>
</dbReference>
<dbReference type="PROSITE" id="PS50011">
    <property type="entry name" value="PROTEIN_KINASE_DOM"/>
    <property type="match status" value="1"/>
</dbReference>